<evidence type="ECO:0000313" key="3">
    <source>
        <dbReference type="EMBL" id="ARO88767.1"/>
    </source>
</evidence>
<name>A0A1W6SSJ4_9PROT</name>
<feature type="coiled-coil region" evidence="1">
    <location>
        <begin position="165"/>
        <end position="206"/>
    </location>
</feature>
<feature type="region of interest" description="Disordered" evidence="2">
    <location>
        <begin position="297"/>
        <end position="317"/>
    </location>
</feature>
<feature type="compositionally biased region" description="Polar residues" evidence="2">
    <location>
        <begin position="298"/>
        <end position="317"/>
    </location>
</feature>
<evidence type="ECO:0000256" key="1">
    <source>
        <dbReference type="SAM" id="Coils"/>
    </source>
</evidence>
<evidence type="ECO:0000256" key="2">
    <source>
        <dbReference type="SAM" id="MobiDB-lite"/>
    </source>
</evidence>
<proteinExistence type="predicted"/>
<dbReference type="OrthoDB" id="5773058at2"/>
<protein>
    <submittedName>
        <fullName evidence="3">Uncharacterized protein</fullName>
    </submittedName>
</protein>
<reference evidence="3 4" key="1">
    <citation type="journal article" date="2015" name="Int. J. Syst. Evol. Microbiol.">
        <title>Nitrosospira lacus sp. nov., a psychrotolerant, ammonia-oxidizing bacterium from sandy lake sediment.</title>
        <authorList>
            <person name="Urakawa H."/>
            <person name="Garcia J.C."/>
            <person name="Nielsen J.L."/>
            <person name="Le V.Q."/>
            <person name="Kozlowski J.A."/>
            <person name="Stein L.Y."/>
            <person name="Lim C.K."/>
            <person name="Pommerening-Roser A."/>
            <person name="Martens-Habbena W."/>
            <person name="Stahl D.A."/>
            <person name="Klotz M.G."/>
        </authorList>
    </citation>
    <scope>NUCLEOTIDE SEQUENCE [LARGE SCALE GENOMIC DNA]</scope>
    <source>
        <strain evidence="3 4">APG3</strain>
    </source>
</reference>
<keyword evidence="1" id="KW-0175">Coiled coil</keyword>
<dbReference type="AlphaFoldDB" id="A0A1W6SSJ4"/>
<keyword evidence="4" id="KW-1185">Reference proteome</keyword>
<dbReference type="Proteomes" id="UP000012179">
    <property type="component" value="Chromosome"/>
</dbReference>
<dbReference type="eggNOG" id="ENOG5033BVJ">
    <property type="taxonomic scope" value="Bacteria"/>
</dbReference>
<accession>A0A1W6SSJ4</accession>
<dbReference type="KEGG" id="nlc:EBAPG3_013865"/>
<gene>
    <name evidence="3" type="ORF">EBAPG3_013865</name>
</gene>
<sequence length="317" mass="35350">MSKLLKLKEWLTVPDAARHLAIVFDEEVTEAHVLRFALDGRLRLSVYFANHAKALCGNMVPIEEAKYEEIPSPNGTGTVRLYAGPTLLSGGEASHVLELWDEVVTLADVFDLPMIGNERLDIEHNYQNLTGGPAITHGGLEGAFVEGKYGVVCQLQVDFEDNKFCRGSRAELEQLKAKIARENIEKSEAEKLLNEHKEKRAKFLKRRNSRSASENYCPASGLPEDSVLVVRTEALREFEQSIKGAPASSETPAQRRERLKKRVLEEKTKGTKAFLRTVALEEKISISRLKQIIEEVSTDSSSWGGLLSSKRQTSSKS</sequence>
<dbReference type="RefSeq" id="WP_004179752.1">
    <property type="nucleotide sequence ID" value="NZ_CP021106.3"/>
</dbReference>
<dbReference type="EMBL" id="CP021106">
    <property type="protein sequence ID" value="ARO88767.1"/>
    <property type="molecule type" value="Genomic_DNA"/>
</dbReference>
<evidence type="ECO:0000313" key="4">
    <source>
        <dbReference type="Proteomes" id="UP000012179"/>
    </source>
</evidence>
<organism evidence="3 4">
    <name type="scientific">Nitrosospira lacus</name>
    <dbReference type="NCBI Taxonomy" id="1288494"/>
    <lineage>
        <taxon>Bacteria</taxon>
        <taxon>Pseudomonadati</taxon>
        <taxon>Pseudomonadota</taxon>
        <taxon>Betaproteobacteria</taxon>
        <taxon>Nitrosomonadales</taxon>
        <taxon>Nitrosomonadaceae</taxon>
        <taxon>Nitrosospira</taxon>
    </lineage>
</organism>